<evidence type="ECO:0000313" key="8">
    <source>
        <dbReference type="Proteomes" id="UP001597273"/>
    </source>
</evidence>
<evidence type="ECO:0000256" key="1">
    <source>
        <dbReference type="ARBA" id="ARBA00022630"/>
    </source>
</evidence>
<dbReference type="RefSeq" id="WP_204892114.1">
    <property type="nucleotide sequence ID" value="NZ_JBHUFW010000005.1"/>
</dbReference>
<dbReference type="InterPro" id="IPR036250">
    <property type="entry name" value="AcylCo_DH-like_C"/>
</dbReference>
<feature type="domain" description="Acyl-CoA oxidase/dehydrogenase middle" evidence="4">
    <location>
        <begin position="124"/>
        <end position="216"/>
    </location>
</feature>
<evidence type="ECO:0000259" key="5">
    <source>
        <dbReference type="Pfam" id="PF02771"/>
    </source>
</evidence>
<name>A0ABW4QHX4_9BACL</name>
<dbReference type="InterPro" id="IPR013107">
    <property type="entry name" value="Acyl-CoA_DH_C"/>
</dbReference>
<feature type="region of interest" description="Disordered" evidence="3">
    <location>
        <begin position="122"/>
        <end position="145"/>
    </location>
</feature>
<feature type="domain" description="Acyl-CoA dehydrogenase/oxidase N-terminal" evidence="5">
    <location>
        <begin position="18"/>
        <end position="93"/>
    </location>
</feature>
<accession>A0ABW4QHX4</accession>
<dbReference type="InterPro" id="IPR009100">
    <property type="entry name" value="AcylCoA_DH/oxidase_NM_dom_sf"/>
</dbReference>
<dbReference type="InterPro" id="IPR013786">
    <property type="entry name" value="AcylCoA_DH/ox_N"/>
</dbReference>
<dbReference type="SUPFAM" id="SSF47203">
    <property type="entry name" value="Acyl-CoA dehydrogenase C-terminal domain-like"/>
    <property type="match status" value="1"/>
</dbReference>
<keyword evidence="8" id="KW-1185">Reference proteome</keyword>
<dbReference type="GO" id="GO:0016491">
    <property type="term" value="F:oxidoreductase activity"/>
    <property type="evidence" value="ECO:0007669"/>
    <property type="project" value="UniProtKB-KW"/>
</dbReference>
<feature type="compositionally biased region" description="Polar residues" evidence="3">
    <location>
        <begin position="123"/>
        <end position="133"/>
    </location>
</feature>
<evidence type="ECO:0000259" key="6">
    <source>
        <dbReference type="Pfam" id="PF08028"/>
    </source>
</evidence>
<sequence length="401" mass="44421">MDLIAAKTFEERLHILTNTVASFSERAVQNDLEGRFPFENIEDLKDINYPALTIPTKYGGQGISLYELLRYQEVISKADGSTGLSIGWHMGIIKDLGETNRWKDSVQKTLFDDVKENGALINNAATEKQTGSPTRGGKPSTTSKKDGRYWVINGRKTFTTMAPVLDYFNVTAVIEETGEIGCFLIPKSKTGVEIEETWDSVAMKSTGSHDLILNDVKVSEDSLVEILEPGQKRAAGWLLHIPACYLGIAQAAQDYAISFAKEYSPNSITGSIIELPTVKQKIGQIELELVRARHFLYSVAKKWDESNGEEKSKMTPELGAVKVAVTNSAVIIVDLAMRIAGAHSLSEKTPLQRYYRDVRAGLHNPPMEDMIIPLLAEFAIENQAFKKTLSEHKSLNSNSHV</sequence>
<dbReference type="InterPro" id="IPR006091">
    <property type="entry name" value="Acyl-CoA_Oxase/DH_mid-dom"/>
</dbReference>
<dbReference type="Gene3D" id="1.20.140.10">
    <property type="entry name" value="Butyryl-CoA Dehydrogenase, subunit A, domain 3"/>
    <property type="match status" value="1"/>
</dbReference>
<dbReference type="InterPro" id="IPR037069">
    <property type="entry name" value="AcylCoA_DH/ox_N_sf"/>
</dbReference>
<gene>
    <name evidence="7" type="ORF">ACFSDB_09775</name>
</gene>
<evidence type="ECO:0000313" key="7">
    <source>
        <dbReference type="EMBL" id="MFD1863222.1"/>
    </source>
</evidence>
<dbReference type="EC" id="1.-.-.-" evidence="7"/>
<dbReference type="SUPFAM" id="SSF56645">
    <property type="entry name" value="Acyl-CoA dehydrogenase NM domain-like"/>
    <property type="match status" value="1"/>
</dbReference>
<protein>
    <submittedName>
        <fullName evidence="7">Acyl-CoA dehydrogenase family protein</fullName>
        <ecNumber evidence="7">1.-.-.-</ecNumber>
    </submittedName>
</protein>
<evidence type="ECO:0000259" key="4">
    <source>
        <dbReference type="Pfam" id="PF02770"/>
    </source>
</evidence>
<dbReference type="CDD" id="cd00567">
    <property type="entry name" value="ACAD"/>
    <property type="match status" value="1"/>
</dbReference>
<organism evidence="7 8">
    <name type="scientific">Planococcus chinensis</name>
    <dbReference type="NCBI Taxonomy" id="272917"/>
    <lineage>
        <taxon>Bacteria</taxon>
        <taxon>Bacillati</taxon>
        <taxon>Bacillota</taxon>
        <taxon>Bacilli</taxon>
        <taxon>Bacillales</taxon>
        <taxon>Caryophanaceae</taxon>
        <taxon>Planococcus</taxon>
    </lineage>
</organism>
<dbReference type="PANTHER" id="PTHR43884:SF25">
    <property type="entry name" value="ACYL-COA DEHYDROGENASE YDBM-RELATED"/>
    <property type="match status" value="1"/>
</dbReference>
<dbReference type="Proteomes" id="UP001597273">
    <property type="component" value="Unassembled WGS sequence"/>
</dbReference>
<keyword evidence="1" id="KW-0285">Flavoprotein</keyword>
<dbReference type="Gene3D" id="2.40.110.10">
    <property type="entry name" value="Butyryl-CoA Dehydrogenase, subunit A, domain 2"/>
    <property type="match status" value="1"/>
</dbReference>
<dbReference type="PANTHER" id="PTHR43884">
    <property type="entry name" value="ACYL-COA DEHYDROGENASE"/>
    <property type="match status" value="1"/>
</dbReference>
<dbReference type="InterPro" id="IPR046373">
    <property type="entry name" value="Acyl-CoA_Oxase/DH_mid-dom_sf"/>
</dbReference>
<dbReference type="Pfam" id="PF08028">
    <property type="entry name" value="Acyl-CoA_dh_2"/>
    <property type="match status" value="1"/>
</dbReference>
<dbReference type="Pfam" id="PF02771">
    <property type="entry name" value="Acyl-CoA_dh_N"/>
    <property type="match status" value="1"/>
</dbReference>
<proteinExistence type="predicted"/>
<comment type="caution">
    <text evidence="7">The sequence shown here is derived from an EMBL/GenBank/DDBJ whole genome shotgun (WGS) entry which is preliminary data.</text>
</comment>
<dbReference type="PIRSF" id="PIRSF016578">
    <property type="entry name" value="HsaA"/>
    <property type="match status" value="1"/>
</dbReference>
<evidence type="ECO:0000256" key="3">
    <source>
        <dbReference type="SAM" id="MobiDB-lite"/>
    </source>
</evidence>
<feature type="domain" description="Acyl-CoA dehydrogenase C-terminal" evidence="6">
    <location>
        <begin position="242"/>
        <end position="361"/>
    </location>
</feature>
<dbReference type="Gene3D" id="1.10.540.10">
    <property type="entry name" value="Acyl-CoA dehydrogenase/oxidase, N-terminal domain"/>
    <property type="match status" value="1"/>
</dbReference>
<dbReference type="Pfam" id="PF02770">
    <property type="entry name" value="Acyl-CoA_dh_M"/>
    <property type="match status" value="1"/>
</dbReference>
<evidence type="ECO:0000256" key="2">
    <source>
        <dbReference type="ARBA" id="ARBA00023002"/>
    </source>
</evidence>
<reference evidence="8" key="1">
    <citation type="journal article" date="2019" name="Int. J. Syst. Evol. Microbiol.">
        <title>The Global Catalogue of Microorganisms (GCM) 10K type strain sequencing project: providing services to taxonomists for standard genome sequencing and annotation.</title>
        <authorList>
            <consortium name="The Broad Institute Genomics Platform"/>
            <consortium name="The Broad Institute Genome Sequencing Center for Infectious Disease"/>
            <person name="Wu L."/>
            <person name="Ma J."/>
        </authorList>
    </citation>
    <scope>NUCLEOTIDE SEQUENCE [LARGE SCALE GENOMIC DNA]</scope>
    <source>
        <strain evidence="8">CGMCC 1.15475</strain>
    </source>
</reference>
<dbReference type="EMBL" id="JBHUFW010000005">
    <property type="protein sequence ID" value="MFD1863222.1"/>
    <property type="molecule type" value="Genomic_DNA"/>
</dbReference>
<keyword evidence="2 7" id="KW-0560">Oxidoreductase</keyword>